<evidence type="ECO:0000259" key="1">
    <source>
        <dbReference type="PROSITE" id="PS51406"/>
    </source>
</evidence>
<dbReference type="Proteomes" id="UP001497623">
    <property type="component" value="Unassembled WGS sequence"/>
</dbReference>
<dbReference type="PROSITE" id="PS51406">
    <property type="entry name" value="FIBRINOGEN_C_2"/>
    <property type="match status" value="1"/>
</dbReference>
<keyword evidence="3" id="KW-1185">Reference proteome</keyword>
<evidence type="ECO:0000313" key="2">
    <source>
        <dbReference type="EMBL" id="CAL4122653.1"/>
    </source>
</evidence>
<dbReference type="InterPro" id="IPR036056">
    <property type="entry name" value="Fibrinogen-like_C"/>
</dbReference>
<dbReference type="InterPro" id="IPR050373">
    <property type="entry name" value="Fibrinogen_C-term_domain"/>
</dbReference>
<feature type="non-terminal residue" evidence="2">
    <location>
        <position position="1"/>
    </location>
</feature>
<comment type="caution">
    <text evidence="2">The sequence shown here is derived from an EMBL/GenBank/DDBJ whole genome shotgun (WGS) entry which is preliminary data.</text>
</comment>
<dbReference type="PANTHER" id="PTHR19143">
    <property type="entry name" value="FIBRINOGEN/TENASCIN/ANGIOPOEITIN"/>
    <property type="match status" value="1"/>
</dbReference>
<protein>
    <recommendedName>
        <fullName evidence="1">Fibrinogen C-terminal domain-containing protein</fullName>
    </recommendedName>
</protein>
<gene>
    <name evidence="2" type="ORF">MNOR_LOCUS23375</name>
</gene>
<dbReference type="PANTHER" id="PTHR19143:SF424">
    <property type="entry name" value="FIBRINOGEN C-TERMINAL DOMAIN-CONTAINING PROTEIN"/>
    <property type="match status" value="1"/>
</dbReference>
<dbReference type="SUPFAM" id="SSF56496">
    <property type="entry name" value="Fibrinogen C-terminal domain-like"/>
    <property type="match status" value="1"/>
</dbReference>
<organism evidence="2 3">
    <name type="scientific">Meganyctiphanes norvegica</name>
    <name type="common">Northern krill</name>
    <name type="synonym">Thysanopoda norvegica</name>
    <dbReference type="NCBI Taxonomy" id="48144"/>
    <lineage>
        <taxon>Eukaryota</taxon>
        <taxon>Metazoa</taxon>
        <taxon>Ecdysozoa</taxon>
        <taxon>Arthropoda</taxon>
        <taxon>Crustacea</taxon>
        <taxon>Multicrustacea</taxon>
        <taxon>Malacostraca</taxon>
        <taxon>Eumalacostraca</taxon>
        <taxon>Eucarida</taxon>
        <taxon>Euphausiacea</taxon>
        <taxon>Euphausiidae</taxon>
        <taxon>Meganyctiphanes</taxon>
    </lineage>
</organism>
<dbReference type="Pfam" id="PF00147">
    <property type="entry name" value="Fibrinogen_C"/>
    <property type="match status" value="1"/>
</dbReference>
<dbReference type="GO" id="GO:0005615">
    <property type="term" value="C:extracellular space"/>
    <property type="evidence" value="ECO:0007669"/>
    <property type="project" value="TreeGrafter"/>
</dbReference>
<dbReference type="EMBL" id="CAXKWB010020534">
    <property type="protein sequence ID" value="CAL4122653.1"/>
    <property type="molecule type" value="Genomic_DNA"/>
</dbReference>
<reference evidence="2 3" key="1">
    <citation type="submission" date="2024-05" db="EMBL/GenBank/DDBJ databases">
        <authorList>
            <person name="Wallberg A."/>
        </authorList>
    </citation>
    <scope>NUCLEOTIDE SEQUENCE [LARGE SCALE GENOMIC DNA]</scope>
</reference>
<feature type="non-terminal residue" evidence="2">
    <location>
        <position position="125"/>
    </location>
</feature>
<dbReference type="InterPro" id="IPR014716">
    <property type="entry name" value="Fibrinogen_a/b/g_C_1"/>
</dbReference>
<sequence length="125" mass="14291">TLEIKAQIETSQCSEKVISNISDGVTALQHNITEVDDNLFEILRLMPSKNCADLYNKGYNSSEPVQIFPYIGRSYDSVSVLCDEDWTIIQRSQDVQPRVNFSRPWADYVQGFGELAKEFWLGLDH</sequence>
<proteinExistence type="predicted"/>
<name>A0AAV2RBZ8_MEGNR</name>
<accession>A0AAV2RBZ8</accession>
<dbReference type="Gene3D" id="3.90.215.10">
    <property type="entry name" value="Gamma Fibrinogen, chain A, domain 1"/>
    <property type="match status" value="1"/>
</dbReference>
<evidence type="ECO:0000313" key="3">
    <source>
        <dbReference type="Proteomes" id="UP001497623"/>
    </source>
</evidence>
<dbReference type="InterPro" id="IPR002181">
    <property type="entry name" value="Fibrinogen_a/b/g_C_dom"/>
</dbReference>
<dbReference type="AlphaFoldDB" id="A0AAV2RBZ8"/>
<feature type="domain" description="Fibrinogen C-terminal" evidence="1">
    <location>
        <begin position="42"/>
        <end position="125"/>
    </location>
</feature>